<dbReference type="EMBL" id="JACSQN010000009">
    <property type="protein sequence ID" value="MBD7985175.1"/>
    <property type="molecule type" value="Genomic_DNA"/>
</dbReference>
<keyword evidence="2" id="KW-1185">Reference proteome</keyword>
<dbReference type="RefSeq" id="WP_191694995.1">
    <property type="nucleotide sequence ID" value="NZ_JACSQN010000009.1"/>
</dbReference>
<evidence type="ECO:0000313" key="2">
    <source>
        <dbReference type="Proteomes" id="UP000626786"/>
    </source>
</evidence>
<evidence type="ECO:0000313" key="1">
    <source>
        <dbReference type="EMBL" id="MBD7985175.1"/>
    </source>
</evidence>
<organism evidence="1 2">
    <name type="scientific">Sporosarcina quadrami</name>
    <dbReference type="NCBI Taxonomy" id="2762234"/>
    <lineage>
        <taxon>Bacteria</taxon>
        <taxon>Bacillati</taxon>
        <taxon>Bacillota</taxon>
        <taxon>Bacilli</taxon>
        <taxon>Bacillales</taxon>
        <taxon>Caryophanaceae</taxon>
        <taxon>Sporosarcina</taxon>
    </lineage>
</organism>
<comment type="caution">
    <text evidence="1">The sequence shown here is derived from an EMBL/GenBank/DDBJ whole genome shotgun (WGS) entry which is preliminary data.</text>
</comment>
<name>A0ABR8UAX0_9BACL</name>
<gene>
    <name evidence="1" type="ORF">H9649_11295</name>
</gene>
<dbReference type="Proteomes" id="UP000626786">
    <property type="component" value="Unassembled WGS sequence"/>
</dbReference>
<proteinExistence type="predicted"/>
<sequence>MKLIIGEQHTDYAATPTAEEVIEHINEQVTEGFHFSHFIADGVEVYDEHEEYLEENLASTEQLEVVIKSEKEFMNDVLLSAEEYLQRANPEVTALAKEFQSVPTSDTWEHFDMLLGGTEWLSDMLKIVSNSKERPSNWKVYKDFTGNLHSELSKLGKAVEKKKNNEIAKVIKQGILPIFERLETELGKTIDSEYTRKNLN</sequence>
<protein>
    <submittedName>
        <fullName evidence="1">Uncharacterized protein</fullName>
    </submittedName>
</protein>
<accession>A0ABR8UAX0</accession>
<reference evidence="1 2" key="1">
    <citation type="submission" date="2020-08" db="EMBL/GenBank/DDBJ databases">
        <title>A Genomic Blueprint of the Chicken Gut Microbiome.</title>
        <authorList>
            <person name="Gilroy R."/>
            <person name="Ravi A."/>
            <person name="Getino M."/>
            <person name="Pursley I."/>
            <person name="Horton D.L."/>
            <person name="Alikhan N.-F."/>
            <person name="Baker D."/>
            <person name="Gharbi K."/>
            <person name="Hall N."/>
            <person name="Watson M."/>
            <person name="Adriaenssens E.M."/>
            <person name="Foster-Nyarko E."/>
            <person name="Jarju S."/>
            <person name="Secka A."/>
            <person name="Antonio M."/>
            <person name="Oren A."/>
            <person name="Chaudhuri R."/>
            <person name="La Ragione R.M."/>
            <person name="Hildebrand F."/>
            <person name="Pallen M.J."/>
        </authorList>
    </citation>
    <scope>NUCLEOTIDE SEQUENCE [LARGE SCALE GENOMIC DNA]</scope>
    <source>
        <strain evidence="1 2">Sa2YVA2</strain>
    </source>
</reference>